<evidence type="ECO:0000256" key="1">
    <source>
        <dbReference type="ARBA" id="ARBA00022801"/>
    </source>
</evidence>
<dbReference type="InterPro" id="IPR005645">
    <property type="entry name" value="FSH-like_dom"/>
</dbReference>
<name>A0A9P4IJ88_9PEZI</name>
<dbReference type="EMBL" id="ML978124">
    <property type="protein sequence ID" value="KAF2100298.1"/>
    <property type="molecule type" value="Genomic_DNA"/>
</dbReference>
<sequence length="243" mass="27940">MPKILALHGVGQSGVMFRRRTATIVDTLSPLGYEFVFITGPCDIAGTAYIHARQEDWKPGDDERSWWETDEVGQRHVGIEAAMEIWGKALKEHGPFVGALGFSQGGCSAASLAAMLEPSRRSHPLTQKYLPSWHPPLEFLVTFSANPYRFPTPLVYWLFYPETERENLIRTPTLAFFGQKEWQREKSQRERQAFFISRCENIRIRPHPWKHAVPRTQVYADEVKNFVEDVRSNKSKPLRLANI</sequence>
<dbReference type="OrthoDB" id="2094269at2759"/>
<comment type="caution">
    <text evidence="3">The sequence shown here is derived from an EMBL/GenBank/DDBJ whole genome shotgun (WGS) entry which is preliminary data.</text>
</comment>
<evidence type="ECO:0000313" key="4">
    <source>
        <dbReference type="Proteomes" id="UP000799772"/>
    </source>
</evidence>
<dbReference type="GO" id="GO:0005737">
    <property type="term" value="C:cytoplasm"/>
    <property type="evidence" value="ECO:0007669"/>
    <property type="project" value="TreeGrafter"/>
</dbReference>
<dbReference type="PANTHER" id="PTHR48070">
    <property type="entry name" value="ESTERASE OVCA2"/>
    <property type="match status" value="1"/>
</dbReference>
<reference evidence="3" key="1">
    <citation type="journal article" date="2020" name="Stud. Mycol.">
        <title>101 Dothideomycetes genomes: a test case for predicting lifestyles and emergence of pathogens.</title>
        <authorList>
            <person name="Haridas S."/>
            <person name="Albert R."/>
            <person name="Binder M."/>
            <person name="Bloem J."/>
            <person name="Labutti K."/>
            <person name="Salamov A."/>
            <person name="Andreopoulos B."/>
            <person name="Baker S."/>
            <person name="Barry K."/>
            <person name="Bills G."/>
            <person name="Bluhm B."/>
            <person name="Cannon C."/>
            <person name="Castanera R."/>
            <person name="Culley D."/>
            <person name="Daum C."/>
            <person name="Ezra D."/>
            <person name="Gonzalez J."/>
            <person name="Henrissat B."/>
            <person name="Kuo A."/>
            <person name="Liang C."/>
            <person name="Lipzen A."/>
            <person name="Lutzoni F."/>
            <person name="Magnuson J."/>
            <person name="Mondo S."/>
            <person name="Nolan M."/>
            <person name="Ohm R."/>
            <person name="Pangilinan J."/>
            <person name="Park H.-J."/>
            <person name="Ramirez L."/>
            <person name="Alfaro M."/>
            <person name="Sun H."/>
            <person name="Tritt A."/>
            <person name="Yoshinaga Y."/>
            <person name="Zwiers L.-H."/>
            <person name="Turgeon B."/>
            <person name="Goodwin S."/>
            <person name="Spatafora J."/>
            <person name="Crous P."/>
            <person name="Grigoriev I."/>
        </authorList>
    </citation>
    <scope>NUCLEOTIDE SEQUENCE</scope>
    <source>
        <strain evidence="3">CBS 133067</strain>
    </source>
</reference>
<dbReference type="Gene3D" id="3.40.50.1820">
    <property type="entry name" value="alpha/beta hydrolase"/>
    <property type="match status" value="1"/>
</dbReference>
<dbReference type="GO" id="GO:0016787">
    <property type="term" value="F:hydrolase activity"/>
    <property type="evidence" value="ECO:0007669"/>
    <property type="project" value="UniProtKB-KW"/>
</dbReference>
<protein>
    <recommendedName>
        <fullName evidence="2">Serine hydrolase domain-containing protein</fullName>
    </recommendedName>
</protein>
<keyword evidence="1" id="KW-0378">Hydrolase</keyword>
<dbReference type="AlphaFoldDB" id="A0A9P4IJ88"/>
<evidence type="ECO:0000259" key="2">
    <source>
        <dbReference type="Pfam" id="PF03959"/>
    </source>
</evidence>
<feature type="domain" description="Serine hydrolase" evidence="2">
    <location>
        <begin position="2"/>
        <end position="221"/>
    </location>
</feature>
<dbReference type="InterPro" id="IPR050593">
    <property type="entry name" value="LovG"/>
</dbReference>
<accession>A0A9P4IJ88</accession>
<dbReference type="Pfam" id="PF03959">
    <property type="entry name" value="FSH1"/>
    <property type="match status" value="1"/>
</dbReference>
<dbReference type="InterPro" id="IPR029058">
    <property type="entry name" value="AB_hydrolase_fold"/>
</dbReference>
<gene>
    <name evidence="3" type="ORF">NA57DRAFT_73908</name>
</gene>
<proteinExistence type="predicted"/>
<dbReference type="GO" id="GO:0005634">
    <property type="term" value="C:nucleus"/>
    <property type="evidence" value="ECO:0007669"/>
    <property type="project" value="TreeGrafter"/>
</dbReference>
<dbReference type="Proteomes" id="UP000799772">
    <property type="component" value="Unassembled WGS sequence"/>
</dbReference>
<dbReference type="SUPFAM" id="SSF53474">
    <property type="entry name" value="alpha/beta-Hydrolases"/>
    <property type="match status" value="1"/>
</dbReference>
<evidence type="ECO:0000313" key="3">
    <source>
        <dbReference type="EMBL" id="KAF2100298.1"/>
    </source>
</evidence>
<organism evidence="3 4">
    <name type="scientific">Rhizodiscina lignyota</name>
    <dbReference type="NCBI Taxonomy" id="1504668"/>
    <lineage>
        <taxon>Eukaryota</taxon>
        <taxon>Fungi</taxon>
        <taxon>Dikarya</taxon>
        <taxon>Ascomycota</taxon>
        <taxon>Pezizomycotina</taxon>
        <taxon>Dothideomycetes</taxon>
        <taxon>Pleosporomycetidae</taxon>
        <taxon>Aulographales</taxon>
        <taxon>Rhizodiscinaceae</taxon>
        <taxon>Rhizodiscina</taxon>
    </lineage>
</organism>
<keyword evidence="4" id="KW-1185">Reference proteome</keyword>
<dbReference type="PANTHER" id="PTHR48070:SF6">
    <property type="entry name" value="ESTERASE OVCA2"/>
    <property type="match status" value="1"/>
</dbReference>